<keyword evidence="4" id="KW-1185">Reference proteome</keyword>
<sequence length="445" mass="50182">MSNLLTAPVEIWYEILGYLNKPDVANVSLCSKLSRNLVLPSLFAGLKLTPESAAAFGDGELCSLRGGVRKVYLIGTTYSGCHGESCDDTVAYIETFRRCIESLRLFPALRGVCLEYGFYLWRNLYVAFWREISGLRGIREVEVVVVYSIPFRVHEWGRYEEVHAMLEPSTQQFVGSQTLSEGEANEEIGNIQIGGSGLEVVRLSPKYRALRLDTIEKYFFDVPVKQSFSTLRELSITASRIANLTNWPTNTELGPQSDTYFPNLTNLEISAQYNLGDRKLLSWISVHCPNLHTLGLITPADARYASTSVRIRYTSAFPMPKLAKLYLSWPWAPYTVAPSRQEGRFKRKELDAHVRKFISAGMYNLKEVVFLGRRDWMNDLKQFIVGGCGIEKHEVSEKTMLLWKKSYYTEVVGRSGVRSLELGEEDGGGVDSEDEFDSPPLGELG</sequence>
<accession>A0AAV9VY59</accession>
<proteinExistence type="predicted"/>
<evidence type="ECO:0000313" key="3">
    <source>
        <dbReference type="EMBL" id="KAK6497693.1"/>
    </source>
</evidence>
<evidence type="ECO:0000313" key="4">
    <source>
        <dbReference type="Proteomes" id="UP001370758"/>
    </source>
</evidence>
<dbReference type="Proteomes" id="UP001370758">
    <property type="component" value="Unassembled WGS sequence"/>
</dbReference>
<evidence type="ECO:0000259" key="2">
    <source>
        <dbReference type="PROSITE" id="PS50181"/>
    </source>
</evidence>
<dbReference type="InterPro" id="IPR001810">
    <property type="entry name" value="F-box_dom"/>
</dbReference>
<organism evidence="3 4">
    <name type="scientific">Arthrobotrys musiformis</name>
    <dbReference type="NCBI Taxonomy" id="47236"/>
    <lineage>
        <taxon>Eukaryota</taxon>
        <taxon>Fungi</taxon>
        <taxon>Dikarya</taxon>
        <taxon>Ascomycota</taxon>
        <taxon>Pezizomycotina</taxon>
        <taxon>Orbiliomycetes</taxon>
        <taxon>Orbiliales</taxon>
        <taxon>Orbiliaceae</taxon>
        <taxon>Arthrobotrys</taxon>
    </lineage>
</organism>
<dbReference type="PROSITE" id="PS50181">
    <property type="entry name" value="FBOX"/>
    <property type="match status" value="1"/>
</dbReference>
<protein>
    <recommendedName>
        <fullName evidence="2">F-box domain-containing protein</fullName>
    </recommendedName>
</protein>
<comment type="caution">
    <text evidence="3">The sequence shown here is derived from an EMBL/GenBank/DDBJ whole genome shotgun (WGS) entry which is preliminary data.</text>
</comment>
<feature type="compositionally biased region" description="Acidic residues" evidence="1">
    <location>
        <begin position="422"/>
        <end position="437"/>
    </location>
</feature>
<dbReference type="EMBL" id="JAVHJL010000009">
    <property type="protein sequence ID" value="KAK6497693.1"/>
    <property type="molecule type" value="Genomic_DNA"/>
</dbReference>
<gene>
    <name evidence="3" type="ORF">TWF481_012097</name>
</gene>
<evidence type="ECO:0000256" key="1">
    <source>
        <dbReference type="SAM" id="MobiDB-lite"/>
    </source>
</evidence>
<reference evidence="3 4" key="1">
    <citation type="submission" date="2023-08" db="EMBL/GenBank/DDBJ databases">
        <authorList>
            <person name="Palmer J.M."/>
        </authorList>
    </citation>
    <scope>NUCLEOTIDE SEQUENCE [LARGE SCALE GENOMIC DNA]</scope>
    <source>
        <strain evidence="3 4">TWF481</strain>
    </source>
</reference>
<dbReference type="AlphaFoldDB" id="A0AAV9VY59"/>
<name>A0AAV9VY59_9PEZI</name>
<feature type="domain" description="F-box" evidence="2">
    <location>
        <begin position="1"/>
        <end position="46"/>
    </location>
</feature>
<feature type="region of interest" description="Disordered" evidence="1">
    <location>
        <begin position="422"/>
        <end position="445"/>
    </location>
</feature>